<keyword evidence="2" id="KW-0472">Membrane</keyword>
<sequence length="468" mass="50154">MNAIRTLTLALAAVLGTACSTLAPDYQRPTAPVPASWSMGSAAPAGDGQAVADLDWRTYFADARLRELIGIALANNRDLRVTALNIEQARAQYRIQRAELFPALGLSGGQSAQRLPGDLTSSGEAQISRQFSTTVGISAWELDFFGRIRSLRDQALQTYLATEEARRSAQIGLVAELANAWLALAADRELLALAQSTYITRQQSYELTRRSFEAGAVSALDVHQASSALERARADVASYTAQVARDRNALNLLTGNPVPDALLPDRLVEAVSTVAELSAGVPSEVLVRRPDVLQAEHQLQAANASIGAARAAFFPRIALTTSAGTASASLDGLFEAGSGTWTFVPQITLPIFNAGALAASLEVAEVQREINVARYEQVIQSAFREVADALAGRATLDEQVDARRNLVAASRESLRLAEARYRNGLDSYLLFLDTQRSAYAAEQELIAVRLADAGNRVALYKALGGGWQ</sequence>
<dbReference type="InterPro" id="IPR010131">
    <property type="entry name" value="MdtP/NodT-like"/>
</dbReference>
<keyword evidence="2" id="KW-0732">Signal</keyword>
<keyword evidence="2" id="KW-0812">Transmembrane</keyword>
<dbReference type="RefSeq" id="WP_110527323.1">
    <property type="nucleotide sequence ID" value="NZ_QKOE01000015.1"/>
</dbReference>
<keyword evidence="2" id="KW-0449">Lipoprotein</keyword>
<dbReference type="SUPFAM" id="SSF56954">
    <property type="entry name" value="Outer membrane efflux proteins (OEP)"/>
    <property type="match status" value="1"/>
</dbReference>
<organism evidence="3 4">
    <name type="scientific">Parazoarcus communis SWub3 = DSM 12120</name>
    <dbReference type="NCBI Taxonomy" id="1121029"/>
    <lineage>
        <taxon>Bacteria</taxon>
        <taxon>Pseudomonadati</taxon>
        <taxon>Pseudomonadota</taxon>
        <taxon>Betaproteobacteria</taxon>
        <taxon>Rhodocyclales</taxon>
        <taxon>Zoogloeaceae</taxon>
        <taxon>Parazoarcus</taxon>
    </lineage>
</organism>
<keyword evidence="2" id="KW-0564">Palmitate</keyword>
<protein>
    <submittedName>
        <fullName evidence="3">Multidrug transporter</fullName>
    </submittedName>
</protein>
<dbReference type="Proteomes" id="UP000248259">
    <property type="component" value="Unassembled WGS sequence"/>
</dbReference>
<dbReference type="Pfam" id="PF02321">
    <property type="entry name" value="OEP"/>
    <property type="match status" value="2"/>
</dbReference>
<dbReference type="Gene3D" id="1.20.1600.10">
    <property type="entry name" value="Outer membrane efflux proteins (OEP)"/>
    <property type="match status" value="1"/>
</dbReference>
<evidence type="ECO:0000256" key="2">
    <source>
        <dbReference type="RuleBase" id="RU362097"/>
    </source>
</evidence>
<evidence type="ECO:0000313" key="4">
    <source>
        <dbReference type="Proteomes" id="UP000248259"/>
    </source>
</evidence>
<evidence type="ECO:0000313" key="3">
    <source>
        <dbReference type="EMBL" id="PZA15296.1"/>
    </source>
</evidence>
<dbReference type="PANTHER" id="PTHR30203:SF32">
    <property type="entry name" value="CATION EFFLUX SYSTEM PROTEIN CUSC"/>
    <property type="match status" value="1"/>
</dbReference>
<comment type="caution">
    <text evidence="3">The sequence shown here is derived from an EMBL/GenBank/DDBJ whole genome shotgun (WGS) entry which is preliminary data.</text>
</comment>
<keyword evidence="4" id="KW-1185">Reference proteome</keyword>
<name>A0A323UVP1_9RHOO</name>
<proteinExistence type="inferred from homology"/>
<gene>
    <name evidence="3" type="ORF">DNK49_17240</name>
</gene>
<dbReference type="AlphaFoldDB" id="A0A323UVP1"/>
<keyword evidence="2" id="KW-1134">Transmembrane beta strand</keyword>
<comment type="similarity">
    <text evidence="1 2">Belongs to the outer membrane factor (OMF) (TC 1.B.17) family.</text>
</comment>
<reference evidence="3 4" key="1">
    <citation type="submission" date="2018-06" db="EMBL/GenBank/DDBJ databases">
        <title>Azoarcus communis strain SWub3 genome.</title>
        <authorList>
            <person name="Zorraquino Salvo V."/>
            <person name="Toubiana D."/>
            <person name="Blumwald E."/>
        </authorList>
    </citation>
    <scope>NUCLEOTIDE SEQUENCE [LARGE SCALE GENOMIC DNA]</scope>
    <source>
        <strain evidence="3 4">SWub3</strain>
    </source>
</reference>
<dbReference type="GO" id="GO:0015562">
    <property type="term" value="F:efflux transmembrane transporter activity"/>
    <property type="evidence" value="ECO:0007669"/>
    <property type="project" value="InterPro"/>
</dbReference>
<dbReference type="EMBL" id="QKOE01000015">
    <property type="protein sequence ID" value="PZA15296.1"/>
    <property type="molecule type" value="Genomic_DNA"/>
</dbReference>
<dbReference type="NCBIfam" id="TIGR01845">
    <property type="entry name" value="outer_NodT"/>
    <property type="match status" value="1"/>
</dbReference>
<accession>A0A323UVP1</accession>
<dbReference type="InterPro" id="IPR003423">
    <property type="entry name" value="OMP_efflux"/>
</dbReference>
<dbReference type="PANTHER" id="PTHR30203">
    <property type="entry name" value="OUTER MEMBRANE CATION EFFLUX PROTEIN"/>
    <property type="match status" value="1"/>
</dbReference>
<evidence type="ECO:0000256" key="1">
    <source>
        <dbReference type="ARBA" id="ARBA00007613"/>
    </source>
</evidence>
<feature type="chain" id="PRO_5016194313" evidence="2">
    <location>
        <begin position="24"/>
        <end position="468"/>
    </location>
</feature>
<dbReference type="Gene3D" id="2.20.200.10">
    <property type="entry name" value="Outer membrane efflux proteins (OEP)"/>
    <property type="match status" value="1"/>
</dbReference>
<dbReference type="OrthoDB" id="9770517at2"/>
<dbReference type="PROSITE" id="PS51257">
    <property type="entry name" value="PROKAR_LIPOPROTEIN"/>
    <property type="match status" value="1"/>
</dbReference>
<dbReference type="GO" id="GO:0005886">
    <property type="term" value="C:plasma membrane"/>
    <property type="evidence" value="ECO:0007669"/>
    <property type="project" value="UniProtKB-SubCell"/>
</dbReference>
<comment type="subcellular location">
    <subcellularLocation>
        <location evidence="2">Cell membrane</location>
        <topology evidence="2">Lipid-anchor</topology>
    </subcellularLocation>
</comment>
<feature type="signal peptide" evidence="2">
    <location>
        <begin position="1"/>
        <end position="23"/>
    </location>
</feature>